<protein>
    <submittedName>
        <fullName evidence="1">Uncharacterized protein</fullName>
    </submittedName>
</protein>
<keyword evidence="2" id="KW-1185">Reference proteome</keyword>
<evidence type="ECO:0000313" key="2">
    <source>
        <dbReference type="Proteomes" id="UP001190926"/>
    </source>
</evidence>
<name>A0AAD4P7C2_PERFH</name>
<comment type="caution">
    <text evidence="1">The sequence shown here is derived from an EMBL/GenBank/DDBJ whole genome shotgun (WGS) entry which is preliminary data.</text>
</comment>
<dbReference type="EMBL" id="SDAM02000106">
    <property type="protein sequence ID" value="KAH6829659.1"/>
    <property type="molecule type" value="Genomic_DNA"/>
</dbReference>
<sequence>MNRIKKKKNLEADDEVFLLIDVEIVELFELLVENSDKPRAVRRRIISGGGCRHILEKLLQGLVLQILVPPFR</sequence>
<reference evidence="1 2" key="1">
    <citation type="journal article" date="2021" name="Nat. Commun.">
        <title>Incipient diploidization of the medicinal plant Perilla within 10,000 years.</title>
        <authorList>
            <person name="Zhang Y."/>
            <person name="Shen Q."/>
            <person name="Leng L."/>
            <person name="Zhang D."/>
            <person name="Chen S."/>
            <person name="Shi Y."/>
            <person name="Ning Z."/>
            <person name="Chen S."/>
        </authorList>
    </citation>
    <scope>NUCLEOTIDE SEQUENCE [LARGE SCALE GENOMIC DNA]</scope>
    <source>
        <strain evidence="2">cv. PC099</strain>
    </source>
</reference>
<organism evidence="1 2">
    <name type="scientific">Perilla frutescens var. hirtella</name>
    <name type="common">Perilla citriodora</name>
    <name type="synonym">Perilla setoyensis</name>
    <dbReference type="NCBI Taxonomy" id="608512"/>
    <lineage>
        <taxon>Eukaryota</taxon>
        <taxon>Viridiplantae</taxon>
        <taxon>Streptophyta</taxon>
        <taxon>Embryophyta</taxon>
        <taxon>Tracheophyta</taxon>
        <taxon>Spermatophyta</taxon>
        <taxon>Magnoliopsida</taxon>
        <taxon>eudicotyledons</taxon>
        <taxon>Gunneridae</taxon>
        <taxon>Pentapetalae</taxon>
        <taxon>asterids</taxon>
        <taxon>lamiids</taxon>
        <taxon>Lamiales</taxon>
        <taxon>Lamiaceae</taxon>
        <taxon>Nepetoideae</taxon>
        <taxon>Elsholtzieae</taxon>
        <taxon>Perilla</taxon>
    </lineage>
</organism>
<proteinExistence type="predicted"/>
<evidence type="ECO:0000313" key="1">
    <source>
        <dbReference type="EMBL" id="KAH6829659.1"/>
    </source>
</evidence>
<accession>A0AAD4P7C2</accession>
<dbReference type="Proteomes" id="UP001190926">
    <property type="component" value="Unassembled WGS sequence"/>
</dbReference>
<dbReference type="AlphaFoldDB" id="A0AAD4P7C2"/>
<gene>
    <name evidence="1" type="ORF">C2S53_016213</name>
</gene>